<dbReference type="SUPFAM" id="SSF52151">
    <property type="entry name" value="FabD/lysophospholipase-like"/>
    <property type="match status" value="1"/>
</dbReference>
<gene>
    <name evidence="3" type="ORF">KBTEX_00960</name>
</gene>
<dbReference type="InterPro" id="IPR002641">
    <property type="entry name" value="PNPLA_dom"/>
</dbReference>
<feature type="domain" description="PNPLA" evidence="2">
    <location>
        <begin position="42"/>
        <end position="243"/>
    </location>
</feature>
<proteinExistence type="predicted"/>
<protein>
    <recommendedName>
        <fullName evidence="2">PNPLA domain-containing protein</fullName>
    </recommendedName>
</protein>
<name>A0A5B8RBC7_9ZZZZ</name>
<keyword evidence="1" id="KW-0443">Lipid metabolism</keyword>
<dbReference type="EMBL" id="MN079086">
    <property type="protein sequence ID" value="QEA04652.1"/>
    <property type="molecule type" value="Genomic_DNA"/>
</dbReference>
<dbReference type="AlphaFoldDB" id="A0A5B8RBC7"/>
<evidence type="ECO:0000259" key="2">
    <source>
        <dbReference type="Pfam" id="PF01734"/>
    </source>
</evidence>
<sequence>MAEPALRVLAGTAARRRLREHGLRAADVSAVTAASGGPKWLGVYGLDVALFAEFLAGEGPPVTLLGASSGAWRVACAALPDAREAFARFQRAYRGQRYPARPSPAFVTDMARRTLSAVFEGQGAGTALAHPRFRINLVAGRLRGMAPGSSPWRHRWRLGGAALANLVRRNVLGAFVERVVFHGGGDGAAARFDDGLSTRYVALTPENADAALLASGSIPGVMLPVTAVPGAGPGVYYDGGLTDYHFDGGFDPGPGLVLQPHFYPHLVPGWFDKPLRWRRSRLARASRTVVLAPGAGYLSRLYGGRVPDRRDFLKLPDDERERHWSRAVAESERLADEFRELVTGGRIAERVEPL</sequence>
<reference evidence="3" key="1">
    <citation type="submission" date="2019-06" db="EMBL/GenBank/DDBJ databases">
        <authorList>
            <person name="Murdoch R.W."/>
            <person name="Fathepure B."/>
        </authorList>
    </citation>
    <scope>NUCLEOTIDE SEQUENCE</scope>
</reference>
<evidence type="ECO:0000313" key="3">
    <source>
        <dbReference type="EMBL" id="QEA04652.1"/>
    </source>
</evidence>
<organism evidence="3">
    <name type="scientific">uncultured organism</name>
    <dbReference type="NCBI Taxonomy" id="155900"/>
    <lineage>
        <taxon>unclassified sequences</taxon>
        <taxon>environmental samples</taxon>
    </lineage>
</organism>
<dbReference type="Pfam" id="PF01734">
    <property type="entry name" value="Patatin"/>
    <property type="match status" value="1"/>
</dbReference>
<evidence type="ECO:0000256" key="1">
    <source>
        <dbReference type="ARBA" id="ARBA00023098"/>
    </source>
</evidence>
<accession>A0A5B8RBC7</accession>
<dbReference type="GO" id="GO:0006629">
    <property type="term" value="P:lipid metabolic process"/>
    <property type="evidence" value="ECO:0007669"/>
    <property type="project" value="UniProtKB-KW"/>
</dbReference>
<dbReference type="InterPro" id="IPR016035">
    <property type="entry name" value="Acyl_Trfase/lysoPLipase"/>
</dbReference>